<accession>A0ABQ9YC94</accession>
<evidence type="ECO:0000313" key="3">
    <source>
        <dbReference type="Proteomes" id="UP001281761"/>
    </source>
</evidence>
<sequence length="1284" mass="142719">MKWKGKLYFLSGSGSWKDVGIGWIELQNNAIVVEFDQHIEVLRGSSFVSNIAPNIKDYQQENRTLIIWKDYDQRLECAISFLSSEARQSFLDEMQGLQRESSLELPKIDDSLENIWKILLSAKSSPSKAYQTLRLLQNDDYLHLFLSFHAQTVPKNPSPLLMEVALLLVEVLCTAQVTSSSAQPVPYLLTLATKGGDYGDLLSLLSCLSWNETKGLFVEHHRFFERSIARAKTLFPQPSVHHPIIVSSFLVHLKESICSVLIDESTQTALENMILGQNRLILERFLDGSTGSSIISSLVFPELPVKRKSTSSRSRLSASEKDGPPVNLAELERRGGWESALQIISELCTMCQGQDETLTRRIVKELLRSNLIKKLNEVMSQMINRKFSSALAQKSEARSSTVSTNDRSSLKFVHFPHNNPHSSSISTPLTPPPDHKTSPLFYATDILLSLISYSSRDVIEVFQKEADQHYTTLHNIAFGILFLPPPISQQLFDILFLITTNCPSTSPVSAYIIAHIIPIVYSPLASSPIANNTVSVFPPKSTMSDRRLFDALHSPPLNVPLVSLKAMEKCPCCSSLGQSSHAKQTKRPFAPPSLRLDQFPVNHLCELGCHLLSTNFAPIISFFCDQSITHHLLTLFNTFPLSSTLTLPALRFFRSAVHLSNESPNIFFPDSKLIAAFPALSTFEPHPPFPPHSNPPLSAFIPPSISNHPAFHHTNPFSQILAPFLKHRVKDSAMLSGLLEFLTILIPQGHSSTTTQLGIRMLFVYPLHMLFCAREVRKMEMEGNQTRMDEDAKFEQEMKKKDQDWLDSLKAKEGEDVVNEYVEWRAQSAKANNTQEPATQPDTPPVSLVSLIPIIDALDWLCSDPFFVDTCDTVSDGFEDEEEEEREFEKWRALVKEGQTILMKDLKQSHQQAQLELSQQRQDDWNVFLLHRQEVRAKALVEAPSFASSTSSIRTSRVSLFPWKSSQSLRSSISSGTFRGSLGSVFTLPDSSSQLFSVSIKPHLHAKAEKPSREPRQVLDEVTLAPTDTQSLILNPAPFPHSLLSTRSVCSNTLLAFAPQPPPPRLVGEEFSKEVNSGLLGTFELISRDELEGMFNHPAVASTAPAADDNASVASVKSTGSFSSIHSLPIDAVDTGHIEPASPFSASPLTSSSSQRHPSIGRANDAITISYNPRQLDNDTHSLVVSVSTRVDASHRAERNRSMTFSHRQQTRESVASPPQAPRRPKAVPKTHHLKHVPSASRESVGSGQESFVSCEPSPSSAYLPPTSHTLPPQDFVPLSEKTE</sequence>
<feature type="region of interest" description="Disordered" evidence="1">
    <location>
        <begin position="1193"/>
        <end position="1284"/>
    </location>
</feature>
<evidence type="ECO:0000313" key="2">
    <source>
        <dbReference type="EMBL" id="KAK2961281.1"/>
    </source>
</evidence>
<comment type="caution">
    <text evidence="2">The sequence shown here is derived from an EMBL/GenBank/DDBJ whole genome shotgun (WGS) entry which is preliminary data.</text>
</comment>
<organism evidence="2 3">
    <name type="scientific">Blattamonas nauphoetae</name>
    <dbReference type="NCBI Taxonomy" id="2049346"/>
    <lineage>
        <taxon>Eukaryota</taxon>
        <taxon>Metamonada</taxon>
        <taxon>Preaxostyla</taxon>
        <taxon>Oxymonadida</taxon>
        <taxon>Blattamonas</taxon>
    </lineage>
</organism>
<dbReference type="InterPro" id="IPR051137">
    <property type="entry name" value="PP4R3-like"/>
</dbReference>
<feature type="region of interest" description="Disordered" evidence="1">
    <location>
        <begin position="1139"/>
        <end position="1160"/>
    </location>
</feature>
<dbReference type="PANTHER" id="PTHR23318:SF0">
    <property type="entry name" value="SERINE_THREONINE-PROTEIN PHOSPHATASE 4 REGULATORY SUBUNIT 3"/>
    <property type="match status" value="1"/>
</dbReference>
<feature type="compositionally biased region" description="Polar residues" evidence="1">
    <location>
        <begin position="1202"/>
        <end position="1214"/>
    </location>
</feature>
<dbReference type="Gene3D" id="2.30.29.30">
    <property type="entry name" value="Pleckstrin-homology domain (PH domain)/Phosphotyrosine-binding domain (PTB)"/>
    <property type="match status" value="1"/>
</dbReference>
<feature type="compositionally biased region" description="Polar residues" evidence="1">
    <location>
        <begin position="1241"/>
        <end position="1271"/>
    </location>
</feature>
<dbReference type="EMBL" id="JARBJD010000017">
    <property type="protein sequence ID" value="KAK2961281.1"/>
    <property type="molecule type" value="Genomic_DNA"/>
</dbReference>
<feature type="compositionally biased region" description="Low complexity" evidence="1">
    <location>
        <begin position="1140"/>
        <end position="1154"/>
    </location>
</feature>
<keyword evidence="3" id="KW-1185">Reference proteome</keyword>
<protein>
    <submittedName>
        <fullName evidence="2">Uncharacterized protein</fullName>
    </submittedName>
</protein>
<dbReference type="InterPro" id="IPR011993">
    <property type="entry name" value="PH-like_dom_sf"/>
</dbReference>
<evidence type="ECO:0000256" key="1">
    <source>
        <dbReference type="SAM" id="MobiDB-lite"/>
    </source>
</evidence>
<proteinExistence type="predicted"/>
<gene>
    <name evidence="2" type="ORF">BLNAU_3727</name>
</gene>
<feature type="compositionally biased region" description="Basic residues" evidence="1">
    <location>
        <begin position="1223"/>
        <end position="1236"/>
    </location>
</feature>
<dbReference type="PANTHER" id="PTHR23318">
    <property type="entry name" value="ATP SYNTHASE GAMMA-RELATED"/>
    <property type="match status" value="1"/>
</dbReference>
<dbReference type="Proteomes" id="UP001281761">
    <property type="component" value="Unassembled WGS sequence"/>
</dbReference>
<name>A0ABQ9YC94_9EUKA</name>
<reference evidence="2 3" key="1">
    <citation type="journal article" date="2022" name="bioRxiv">
        <title>Genomics of Preaxostyla Flagellates Illuminates Evolutionary Transitions and the Path Towards Mitochondrial Loss.</title>
        <authorList>
            <person name="Novak L.V.F."/>
            <person name="Treitli S.C."/>
            <person name="Pyrih J."/>
            <person name="Halakuc P."/>
            <person name="Pipaliya S.V."/>
            <person name="Vacek V."/>
            <person name="Brzon O."/>
            <person name="Soukal P."/>
            <person name="Eme L."/>
            <person name="Dacks J.B."/>
            <person name="Karnkowska A."/>
            <person name="Elias M."/>
            <person name="Hampl V."/>
        </authorList>
    </citation>
    <scope>NUCLEOTIDE SEQUENCE [LARGE SCALE GENOMIC DNA]</scope>
    <source>
        <strain evidence="2">NAU3</strain>
        <tissue evidence="2">Gut</tissue>
    </source>
</reference>